<accession>A0AB34H4N6</accession>
<proteinExistence type="predicted"/>
<feature type="compositionally biased region" description="Acidic residues" evidence="1">
    <location>
        <begin position="34"/>
        <end position="43"/>
    </location>
</feature>
<feature type="compositionally biased region" description="Basic and acidic residues" evidence="1">
    <location>
        <begin position="44"/>
        <end position="55"/>
    </location>
</feature>
<keyword evidence="3" id="KW-1185">Reference proteome</keyword>
<dbReference type="Proteomes" id="UP001159641">
    <property type="component" value="Unassembled WGS sequence"/>
</dbReference>
<comment type="caution">
    <text evidence="2">The sequence shown here is derived from an EMBL/GenBank/DDBJ whole genome shotgun (WGS) entry which is preliminary data.</text>
</comment>
<evidence type="ECO:0000313" key="2">
    <source>
        <dbReference type="EMBL" id="KAJ8786036.1"/>
    </source>
</evidence>
<sequence>PVPTAPQEHTSTVTYFGKDEVKSVEAAVSKDLQEEYNEQEDESNAVHEEETKVDEQGGVEGQTSSVQEEPEATKYELEMKLLSETVSAGIPLNYIFRM</sequence>
<dbReference type="EMBL" id="JAIQCJ010002000">
    <property type="protein sequence ID" value="KAJ8786036.1"/>
    <property type="molecule type" value="Genomic_DNA"/>
</dbReference>
<evidence type="ECO:0000256" key="1">
    <source>
        <dbReference type="SAM" id="MobiDB-lite"/>
    </source>
</evidence>
<name>A0AB34H4N6_ESCRO</name>
<protein>
    <submittedName>
        <fullName evidence="2">Uncharacterized protein</fullName>
    </submittedName>
</protein>
<organism evidence="2 3">
    <name type="scientific">Eschrichtius robustus</name>
    <name type="common">California gray whale</name>
    <name type="synonym">Eschrichtius gibbosus</name>
    <dbReference type="NCBI Taxonomy" id="9764"/>
    <lineage>
        <taxon>Eukaryota</taxon>
        <taxon>Metazoa</taxon>
        <taxon>Chordata</taxon>
        <taxon>Craniata</taxon>
        <taxon>Vertebrata</taxon>
        <taxon>Euteleostomi</taxon>
        <taxon>Mammalia</taxon>
        <taxon>Eutheria</taxon>
        <taxon>Laurasiatheria</taxon>
        <taxon>Artiodactyla</taxon>
        <taxon>Whippomorpha</taxon>
        <taxon>Cetacea</taxon>
        <taxon>Mysticeti</taxon>
        <taxon>Eschrichtiidae</taxon>
        <taxon>Eschrichtius</taxon>
    </lineage>
</organism>
<gene>
    <name evidence="2" type="ORF">J1605_006616</name>
</gene>
<reference evidence="2 3" key="1">
    <citation type="submission" date="2022-11" db="EMBL/GenBank/DDBJ databases">
        <title>Whole genome sequence of Eschrichtius robustus ER-17-0199.</title>
        <authorList>
            <person name="Bruniche-Olsen A."/>
            <person name="Black A.N."/>
            <person name="Fields C.J."/>
            <person name="Walden K."/>
            <person name="Dewoody J.A."/>
        </authorList>
    </citation>
    <scope>NUCLEOTIDE SEQUENCE [LARGE SCALE GENOMIC DNA]</scope>
    <source>
        <strain evidence="2">ER-17-0199</strain>
        <tissue evidence="2">Blubber</tissue>
    </source>
</reference>
<feature type="region of interest" description="Disordered" evidence="1">
    <location>
        <begin position="31"/>
        <end position="72"/>
    </location>
</feature>
<evidence type="ECO:0000313" key="3">
    <source>
        <dbReference type="Proteomes" id="UP001159641"/>
    </source>
</evidence>
<dbReference type="AlphaFoldDB" id="A0AB34H4N6"/>
<feature type="non-terminal residue" evidence="2">
    <location>
        <position position="1"/>
    </location>
</feature>